<dbReference type="Pfam" id="PF16677">
    <property type="entry name" value="GP3_package"/>
    <property type="match status" value="1"/>
</dbReference>
<accession>A0A073J6K6</accession>
<evidence type="ECO:0000256" key="1">
    <source>
        <dbReference type="SAM" id="MobiDB-lite"/>
    </source>
</evidence>
<feature type="region of interest" description="Disordered" evidence="1">
    <location>
        <begin position="1"/>
        <end position="21"/>
    </location>
</feature>
<keyword evidence="3" id="KW-1185">Reference proteome</keyword>
<evidence type="ECO:0000313" key="2">
    <source>
        <dbReference type="EMBL" id="KEJ98273.1"/>
    </source>
</evidence>
<protein>
    <submittedName>
        <fullName evidence="2">Uncharacterized protein</fullName>
    </submittedName>
</protein>
<evidence type="ECO:0000313" key="3">
    <source>
        <dbReference type="Proteomes" id="UP000027746"/>
    </source>
</evidence>
<dbReference type="AlphaFoldDB" id="A0A073J6K6"/>
<organism evidence="2 3">
    <name type="scientific">Pseudosulfitobacter pseudonitzschiae</name>
    <dbReference type="NCBI Taxonomy" id="1402135"/>
    <lineage>
        <taxon>Bacteria</taxon>
        <taxon>Pseudomonadati</taxon>
        <taxon>Pseudomonadota</taxon>
        <taxon>Alphaproteobacteria</taxon>
        <taxon>Rhodobacterales</taxon>
        <taxon>Roseobacteraceae</taxon>
        <taxon>Pseudosulfitobacter</taxon>
    </lineage>
</organism>
<dbReference type="InterPro" id="IPR032066">
    <property type="entry name" value="GP3_package"/>
</dbReference>
<proteinExistence type="predicted"/>
<dbReference type="Proteomes" id="UP000027746">
    <property type="component" value="Unassembled WGS sequence"/>
</dbReference>
<name>A0A073J6K6_9RHOB</name>
<sequence length="202" mass="22367">MPAPRGYTPPWGAPPQEGWPAPLPSRCADARRFQNGDELWQEAAAYFQHCKGTPFRINKLSKGKVVPVETEHLPTWEGLAAWLSIHVNLFVEWRRPENKRPDLCAVVSQIDNYIRSLAISGGMAGVFNPGLVARYVQLADHSVSNVDATLSPKAPAIDDRNLAIHQHPDMTDDELDAILARGEQPLLFSQAQIDAGVKYRAP</sequence>
<reference evidence="2 3" key="1">
    <citation type="submission" date="2014-01" db="EMBL/GenBank/DDBJ databases">
        <title>Sulfitobacter sp. H3 (MCCC 1A00686) Genome Sequencing.</title>
        <authorList>
            <person name="Lai Q."/>
            <person name="Hong Z."/>
        </authorList>
    </citation>
    <scope>NUCLEOTIDE SEQUENCE [LARGE SCALE GENOMIC DNA]</scope>
    <source>
        <strain evidence="2 3">H3</strain>
    </source>
</reference>
<comment type="caution">
    <text evidence="2">The sequence shown here is derived from an EMBL/GenBank/DDBJ whole genome shotgun (WGS) entry which is preliminary data.</text>
</comment>
<dbReference type="Gene3D" id="1.10.132.80">
    <property type="match status" value="1"/>
</dbReference>
<gene>
    <name evidence="2" type="ORF">SUH3_04565</name>
</gene>
<dbReference type="EMBL" id="JAMD01000001">
    <property type="protein sequence ID" value="KEJ98273.1"/>
    <property type="molecule type" value="Genomic_DNA"/>
</dbReference>